<keyword evidence="2" id="KW-0472">Membrane</keyword>
<feature type="transmembrane region" description="Helical" evidence="2">
    <location>
        <begin position="28"/>
        <end position="51"/>
    </location>
</feature>
<reference evidence="3 4" key="1">
    <citation type="journal article" date="2019" name="Int. J. Syst. Evol. Microbiol.">
        <title>The Global Catalogue of Microorganisms (GCM) 10K type strain sequencing project: providing services to taxonomists for standard genome sequencing and annotation.</title>
        <authorList>
            <consortium name="The Broad Institute Genomics Platform"/>
            <consortium name="The Broad Institute Genome Sequencing Center for Infectious Disease"/>
            <person name="Wu L."/>
            <person name="Ma J."/>
        </authorList>
    </citation>
    <scope>NUCLEOTIDE SEQUENCE [LARGE SCALE GENOMIC DNA]</scope>
    <source>
        <strain evidence="3 4">JCM 15478</strain>
    </source>
</reference>
<evidence type="ECO:0000256" key="1">
    <source>
        <dbReference type="SAM" id="MobiDB-lite"/>
    </source>
</evidence>
<evidence type="ECO:0000256" key="2">
    <source>
        <dbReference type="SAM" id="Phobius"/>
    </source>
</evidence>
<organism evidence="3 4">
    <name type="scientific">Streptomyces albiaxialis</name>
    <dbReference type="NCBI Taxonomy" id="329523"/>
    <lineage>
        <taxon>Bacteria</taxon>
        <taxon>Bacillati</taxon>
        <taxon>Actinomycetota</taxon>
        <taxon>Actinomycetes</taxon>
        <taxon>Kitasatosporales</taxon>
        <taxon>Streptomycetaceae</taxon>
        <taxon>Streptomyces</taxon>
    </lineage>
</organism>
<evidence type="ECO:0000313" key="3">
    <source>
        <dbReference type="EMBL" id="GAA2088362.1"/>
    </source>
</evidence>
<keyword evidence="4" id="KW-1185">Reference proteome</keyword>
<proteinExistence type="predicted"/>
<sequence length="70" mass="7195">MARHRKQHRKQPGTPAPSVRPRRARHKLAAGLAGTSAVVATLLVLTVSPAAPPAPDRVPGGAVEGAAEHP</sequence>
<keyword evidence="2" id="KW-0812">Transmembrane</keyword>
<comment type="caution">
    <text evidence="3">The sequence shown here is derived from an EMBL/GenBank/DDBJ whole genome shotgun (WGS) entry which is preliminary data.</text>
</comment>
<protein>
    <submittedName>
        <fullName evidence="3">Uncharacterized protein</fullName>
    </submittedName>
</protein>
<dbReference type="Proteomes" id="UP001500016">
    <property type="component" value="Unassembled WGS sequence"/>
</dbReference>
<keyword evidence="2" id="KW-1133">Transmembrane helix</keyword>
<feature type="compositionally biased region" description="Basic residues" evidence="1">
    <location>
        <begin position="1"/>
        <end position="11"/>
    </location>
</feature>
<evidence type="ECO:0000313" key="4">
    <source>
        <dbReference type="Proteomes" id="UP001500016"/>
    </source>
</evidence>
<feature type="region of interest" description="Disordered" evidence="1">
    <location>
        <begin position="1"/>
        <end position="27"/>
    </location>
</feature>
<feature type="region of interest" description="Disordered" evidence="1">
    <location>
        <begin position="48"/>
        <end position="70"/>
    </location>
</feature>
<name>A0ABN2WB55_9ACTN</name>
<dbReference type="EMBL" id="BAAAPE010000013">
    <property type="protein sequence ID" value="GAA2088362.1"/>
    <property type="molecule type" value="Genomic_DNA"/>
</dbReference>
<gene>
    <name evidence="3" type="ORF">GCM10009801_51970</name>
</gene>
<accession>A0ABN2WB55</accession>
<dbReference type="RefSeq" id="WP_344531702.1">
    <property type="nucleotide sequence ID" value="NZ_BAAAPE010000013.1"/>
</dbReference>